<comment type="similarity">
    <text evidence="2 9">Belongs to the DXR family.</text>
</comment>
<keyword evidence="14" id="KW-1185">Reference proteome</keyword>
<gene>
    <name evidence="9 13" type="primary">dxr</name>
    <name evidence="13" type="ORF">DTO96_102020</name>
</gene>
<comment type="cofactor">
    <cofactor evidence="9">
        <name>Mg(2+)</name>
        <dbReference type="ChEBI" id="CHEBI:18420"/>
    </cofactor>
    <cofactor evidence="9">
        <name>Mn(2+)</name>
        <dbReference type="ChEBI" id="CHEBI:29035"/>
    </cofactor>
</comment>
<evidence type="ECO:0000256" key="6">
    <source>
        <dbReference type="ARBA" id="ARBA00023211"/>
    </source>
</evidence>
<dbReference type="Gene3D" id="1.10.1740.10">
    <property type="match status" value="1"/>
</dbReference>
<feature type="domain" description="1-deoxy-D-xylulose 5-phosphate reductoisomerase N-terminal" evidence="10">
    <location>
        <begin position="6"/>
        <end position="134"/>
    </location>
</feature>
<evidence type="ECO:0000313" key="14">
    <source>
        <dbReference type="Proteomes" id="UP000252182"/>
    </source>
</evidence>
<feature type="binding site" evidence="9">
    <location>
        <position position="126"/>
    </location>
    <ligand>
        <name>NADPH</name>
        <dbReference type="ChEBI" id="CHEBI:57783"/>
    </ligand>
</feature>
<feature type="binding site" evidence="9">
    <location>
        <position position="224"/>
    </location>
    <ligand>
        <name>1-deoxy-D-xylulose 5-phosphate</name>
        <dbReference type="ChEBI" id="CHEBI:57792"/>
    </ligand>
</feature>
<feature type="binding site" evidence="9">
    <location>
        <position position="13"/>
    </location>
    <ligand>
        <name>NADPH</name>
        <dbReference type="ChEBI" id="CHEBI:57783"/>
    </ligand>
</feature>
<dbReference type="GO" id="GO:0030145">
    <property type="term" value="F:manganese ion binding"/>
    <property type="evidence" value="ECO:0007669"/>
    <property type="project" value="TreeGrafter"/>
</dbReference>
<dbReference type="Pfam" id="PF13288">
    <property type="entry name" value="DXPR_C"/>
    <property type="match status" value="1"/>
</dbReference>
<protein>
    <recommendedName>
        <fullName evidence="9">1-deoxy-D-xylulose 5-phosphate reductoisomerase</fullName>
        <shortName evidence="9">DXP reductoisomerase</shortName>
        <ecNumber evidence="9">1.1.1.267</ecNumber>
    </recommendedName>
    <alternativeName>
        <fullName evidence="9">1-deoxyxylulose-5-phosphate reductoisomerase</fullName>
    </alternativeName>
    <alternativeName>
        <fullName evidence="9">2-C-methyl-D-erythritol 4-phosphate synthase</fullName>
    </alternativeName>
</protein>
<feature type="binding site" evidence="9">
    <location>
        <position position="12"/>
    </location>
    <ligand>
        <name>NADPH</name>
        <dbReference type="ChEBI" id="CHEBI:57783"/>
    </ligand>
</feature>
<proteinExistence type="inferred from homology"/>
<dbReference type="InterPro" id="IPR013644">
    <property type="entry name" value="DXP_reductoisomerase_C"/>
</dbReference>
<dbReference type="GO" id="GO:0016853">
    <property type="term" value="F:isomerase activity"/>
    <property type="evidence" value="ECO:0007669"/>
    <property type="project" value="UniProtKB-KW"/>
</dbReference>
<keyword evidence="3 9" id="KW-0479">Metal-binding</keyword>
<dbReference type="NCBIfam" id="TIGR00243">
    <property type="entry name" value="Dxr"/>
    <property type="match status" value="1"/>
</dbReference>
<dbReference type="Pfam" id="PF08436">
    <property type="entry name" value="DXP_redisom_C"/>
    <property type="match status" value="1"/>
</dbReference>
<sequence length="395" mass="42274">MQKQVVTVLGATGSIGCSTLDVLARHPERFEVFALTGAAQVERLVAQCVQFKPRFAVVLDERVAQDVRARLHPFALNTEVLVGAQALCDVSSAAEVTTVMAAIVGAAGLLPVMAAARAGKRILLANKEALVMAGGLMTAAVRQFGAQLAPIDSEHNAIYQCLPCNERGEIDNRAVASITLTASGGPFLKSSLSDLEHITPDQACAHPRWQMGRKISVDSATMMNKGLEVIEAHWLFGVPPEQINVVIHPQSIIHSMVNYVDGSSLAQLGHADMRVPIAHALAWPERIESGVSLLDLAAQGALEFYVPDLNKFKCLDLAFTALRAGGAAPIVLNAANECAVAAFLDQRIAYLDIARFNEMALNALDLATPQTLEDVVEADARTRAWMNAHVLHALV</sequence>
<dbReference type="PANTHER" id="PTHR30525:SF0">
    <property type="entry name" value="1-DEOXY-D-XYLULOSE 5-PHOSPHATE REDUCTOISOMERASE, CHLOROPLASTIC"/>
    <property type="match status" value="1"/>
</dbReference>
<keyword evidence="7 9" id="KW-0414">Isoprene biosynthesis</keyword>
<feature type="binding site" evidence="9">
    <location>
        <position position="228"/>
    </location>
    <ligand>
        <name>Mn(2+)</name>
        <dbReference type="ChEBI" id="CHEBI:29035"/>
    </ligand>
</feature>
<evidence type="ECO:0000256" key="4">
    <source>
        <dbReference type="ARBA" id="ARBA00022857"/>
    </source>
</evidence>
<evidence type="ECO:0000259" key="11">
    <source>
        <dbReference type="Pfam" id="PF08436"/>
    </source>
</evidence>
<feature type="binding site" evidence="9">
    <location>
        <position position="153"/>
    </location>
    <ligand>
        <name>1-deoxy-D-xylulose 5-phosphate</name>
        <dbReference type="ChEBI" id="CHEBI:57792"/>
    </ligand>
</feature>
<evidence type="ECO:0000256" key="7">
    <source>
        <dbReference type="ARBA" id="ARBA00023229"/>
    </source>
</evidence>
<dbReference type="PROSITE" id="PS51257">
    <property type="entry name" value="PROKAR_LIPOPROTEIN"/>
    <property type="match status" value="1"/>
</dbReference>
<comment type="function">
    <text evidence="9">Catalyzes the NADPH-dependent rearrangement and reduction of 1-deoxy-D-xylulose-5-phosphate (DXP) to 2-C-methyl-D-erythritol 4-phosphate (MEP).</text>
</comment>
<evidence type="ECO:0000256" key="2">
    <source>
        <dbReference type="ARBA" id="ARBA00006825"/>
    </source>
</evidence>
<dbReference type="AlphaFoldDB" id="A0A345DD36"/>
<feature type="binding site" evidence="9">
    <location>
        <position position="15"/>
    </location>
    <ligand>
        <name>NADPH</name>
        <dbReference type="ChEBI" id="CHEBI:57783"/>
    </ligand>
</feature>
<feature type="binding site" evidence="9">
    <location>
        <position position="154"/>
    </location>
    <ligand>
        <name>1-deoxy-D-xylulose 5-phosphate</name>
        <dbReference type="ChEBI" id="CHEBI:57792"/>
    </ligand>
</feature>
<dbReference type="HAMAP" id="MF_00183">
    <property type="entry name" value="DXP_reductoisom"/>
    <property type="match status" value="1"/>
</dbReference>
<keyword evidence="4 9" id="KW-0521">NADP</keyword>
<dbReference type="RefSeq" id="WP_225972486.1">
    <property type="nucleotide sequence ID" value="NZ_CP031124.1"/>
</dbReference>
<dbReference type="InterPro" id="IPR026877">
    <property type="entry name" value="DXPR_C"/>
</dbReference>
<dbReference type="SUPFAM" id="SSF51735">
    <property type="entry name" value="NAD(P)-binding Rossmann-fold domains"/>
    <property type="match status" value="1"/>
</dbReference>
<organism evidence="13 14">
    <name type="scientific">Ephemeroptericola cinctiostellae</name>
    <dbReference type="NCBI Taxonomy" id="2268024"/>
    <lineage>
        <taxon>Bacteria</taxon>
        <taxon>Pseudomonadati</taxon>
        <taxon>Pseudomonadota</taxon>
        <taxon>Betaproteobacteria</taxon>
        <taxon>Burkholderiales</taxon>
        <taxon>Burkholderiaceae</taxon>
        <taxon>Ephemeroptericola</taxon>
    </lineage>
</organism>
<accession>A0A345DD36</accession>
<evidence type="ECO:0000256" key="5">
    <source>
        <dbReference type="ARBA" id="ARBA00023002"/>
    </source>
</evidence>
<keyword evidence="5 9" id="KW-0560">Oxidoreductase</keyword>
<evidence type="ECO:0000256" key="1">
    <source>
        <dbReference type="ARBA" id="ARBA00005094"/>
    </source>
</evidence>
<name>A0A345DD36_9BURK</name>
<comment type="pathway">
    <text evidence="1 9">Isoprenoid biosynthesis; isopentenyl diphosphate biosynthesis via DXP pathway; isopentenyl diphosphate from 1-deoxy-D-xylulose 5-phosphate: step 1/6.</text>
</comment>
<evidence type="ECO:0000256" key="9">
    <source>
        <dbReference type="HAMAP-Rule" id="MF_00183"/>
    </source>
</evidence>
<evidence type="ECO:0000256" key="8">
    <source>
        <dbReference type="ARBA" id="ARBA00048543"/>
    </source>
</evidence>
<dbReference type="InterPro" id="IPR013512">
    <property type="entry name" value="DXP_reductoisomerase_N"/>
</dbReference>
<comment type="catalytic activity">
    <reaction evidence="8">
        <text>2-C-methyl-D-erythritol 4-phosphate + NADP(+) = 1-deoxy-D-xylulose 5-phosphate + NADPH + H(+)</text>
        <dbReference type="Rhea" id="RHEA:13717"/>
        <dbReference type="ChEBI" id="CHEBI:15378"/>
        <dbReference type="ChEBI" id="CHEBI:57783"/>
        <dbReference type="ChEBI" id="CHEBI:57792"/>
        <dbReference type="ChEBI" id="CHEBI:58262"/>
        <dbReference type="ChEBI" id="CHEBI:58349"/>
        <dbReference type="EC" id="1.1.1.267"/>
    </reaction>
    <physiologicalReaction direction="right-to-left" evidence="8">
        <dbReference type="Rhea" id="RHEA:13719"/>
    </physiologicalReaction>
</comment>
<evidence type="ECO:0000259" key="12">
    <source>
        <dbReference type="Pfam" id="PF13288"/>
    </source>
</evidence>
<dbReference type="EMBL" id="CP031124">
    <property type="protein sequence ID" value="AXF86274.1"/>
    <property type="molecule type" value="Genomic_DNA"/>
</dbReference>
<feature type="domain" description="1-deoxy-D-xylulose 5-phosphate reductoisomerase C-terminal" evidence="11">
    <location>
        <begin position="148"/>
        <end position="236"/>
    </location>
</feature>
<feature type="binding site" evidence="9">
    <location>
        <position position="14"/>
    </location>
    <ligand>
        <name>NADPH</name>
        <dbReference type="ChEBI" id="CHEBI:57783"/>
    </ligand>
</feature>
<dbReference type="InterPro" id="IPR036291">
    <property type="entry name" value="NAD(P)-bd_dom_sf"/>
</dbReference>
<dbReference type="InterPro" id="IPR036169">
    <property type="entry name" value="DXPR_C_sf"/>
</dbReference>
<feature type="binding site" evidence="9">
    <location>
        <position position="212"/>
    </location>
    <ligand>
        <name>NADPH</name>
        <dbReference type="ChEBI" id="CHEBI:57783"/>
    </ligand>
</feature>
<dbReference type="UniPathway" id="UPA00056">
    <property type="reaction ID" value="UER00092"/>
</dbReference>
<keyword evidence="9" id="KW-0460">Magnesium</keyword>
<dbReference type="SUPFAM" id="SSF55347">
    <property type="entry name" value="Glyceraldehyde-3-phosphate dehydrogenase-like, C-terminal domain"/>
    <property type="match status" value="1"/>
</dbReference>
<feature type="binding site" evidence="9">
    <location>
        <position position="152"/>
    </location>
    <ligand>
        <name>Mn(2+)</name>
        <dbReference type="ChEBI" id="CHEBI:29035"/>
    </ligand>
</feature>
<dbReference type="EC" id="1.1.1.267" evidence="9"/>
<keyword evidence="6 9" id="KW-0464">Manganese</keyword>
<feature type="binding site" evidence="9">
    <location>
        <position position="206"/>
    </location>
    <ligand>
        <name>1-deoxy-D-xylulose 5-phosphate</name>
        <dbReference type="ChEBI" id="CHEBI:57792"/>
    </ligand>
</feature>
<feature type="binding site" evidence="9">
    <location>
        <position position="183"/>
    </location>
    <ligand>
        <name>1-deoxy-D-xylulose 5-phosphate</name>
        <dbReference type="ChEBI" id="CHEBI:57792"/>
    </ligand>
</feature>
<dbReference type="InterPro" id="IPR003821">
    <property type="entry name" value="DXP_reductoisomerase"/>
</dbReference>
<evidence type="ECO:0000313" key="13">
    <source>
        <dbReference type="EMBL" id="AXF86274.1"/>
    </source>
</evidence>
<reference evidence="14" key="1">
    <citation type="submission" date="2018-07" db="EMBL/GenBank/DDBJ databases">
        <authorList>
            <person name="Kim H."/>
        </authorList>
    </citation>
    <scope>NUCLEOTIDE SEQUENCE [LARGE SCALE GENOMIC DNA]</scope>
    <source>
        <strain evidence="14">F02</strain>
    </source>
</reference>
<dbReference type="Pfam" id="PF02670">
    <property type="entry name" value="DXP_reductoisom"/>
    <property type="match status" value="1"/>
</dbReference>
<dbReference type="GO" id="GO:0030604">
    <property type="term" value="F:1-deoxy-D-xylulose-5-phosphate reductoisomerase activity"/>
    <property type="evidence" value="ECO:0007669"/>
    <property type="project" value="UniProtKB-UniRule"/>
</dbReference>
<feature type="binding site" evidence="9">
    <location>
        <position position="219"/>
    </location>
    <ligand>
        <name>1-deoxy-D-xylulose 5-phosphate</name>
        <dbReference type="ChEBI" id="CHEBI:57792"/>
    </ligand>
</feature>
<dbReference type="PANTHER" id="PTHR30525">
    <property type="entry name" value="1-DEOXY-D-XYLULOSE 5-PHOSPHATE REDUCTOISOMERASE"/>
    <property type="match status" value="1"/>
</dbReference>
<comment type="caution">
    <text evidence="9">Lacks conserved residue(s) required for the propagation of feature annotation.</text>
</comment>
<dbReference type="NCBIfam" id="NF003938">
    <property type="entry name" value="PRK05447.1-1"/>
    <property type="match status" value="1"/>
</dbReference>
<feature type="domain" description="DXP reductoisomerase C-terminal" evidence="12">
    <location>
        <begin position="268"/>
        <end position="384"/>
    </location>
</feature>
<dbReference type="SUPFAM" id="SSF69055">
    <property type="entry name" value="1-deoxy-D-xylulose-5-phosphate reductoisomerase, C-terminal domain"/>
    <property type="match status" value="1"/>
</dbReference>
<feature type="binding site" evidence="9">
    <location>
        <position position="127"/>
    </location>
    <ligand>
        <name>1-deoxy-D-xylulose 5-phosphate</name>
        <dbReference type="ChEBI" id="CHEBI:57792"/>
    </ligand>
</feature>
<dbReference type="Proteomes" id="UP000252182">
    <property type="component" value="Chromosome"/>
</dbReference>
<dbReference type="PIRSF" id="PIRSF006205">
    <property type="entry name" value="Dxp_reductismrs"/>
    <property type="match status" value="1"/>
</dbReference>
<feature type="binding site" evidence="9">
    <location>
        <position position="38"/>
    </location>
    <ligand>
        <name>NADPH</name>
        <dbReference type="ChEBI" id="CHEBI:57783"/>
    </ligand>
</feature>
<dbReference type="GO" id="GO:0051484">
    <property type="term" value="P:isopentenyl diphosphate biosynthetic process, methylerythritol 4-phosphate pathway involved in terpenoid biosynthetic process"/>
    <property type="evidence" value="ECO:0007669"/>
    <property type="project" value="UniProtKB-ARBA"/>
</dbReference>
<dbReference type="GO" id="GO:0070402">
    <property type="term" value="F:NADPH binding"/>
    <property type="evidence" value="ECO:0007669"/>
    <property type="project" value="InterPro"/>
</dbReference>
<dbReference type="FunFam" id="3.40.50.720:FF:000045">
    <property type="entry name" value="1-deoxy-D-xylulose 5-phosphate reductoisomerase"/>
    <property type="match status" value="1"/>
</dbReference>
<dbReference type="KEGG" id="hyf:DTO96_102020"/>
<feature type="binding site" evidence="9">
    <location>
        <position position="128"/>
    </location>
    <ligand>
        <name>NADPH</name>
        <dbReference type="ChEBI" id="CHEBI:57783"/>
    </ligand>
</feature>
<feature type="binding site" evidence="9">
    <location>
        <position position="225"/>
    </location>
    <ligand>
        <name>1-deoxy-D-xylulose 5-phosphate</name>
        <dbReference type="ChEBI" id="CHEBI:57792"/>
    </ligand>
</feature>
<dbReference type="Gene3D" id="3.40.50.720">
    <property type="entry name" value="NAD(P)-binding Rossmann-like Domain"/>
    <property type="match status" value="1"/>
</dbReference>
<feature type="binding site" evidence="9">
    <location>
        <position position="154"/>
    </location>
    <ligand>
        <name>Mn(2+)</name>
        <dbReference type="ChEBI" id="CHEBI:29035"/>
    </ligand>
</feature>
<feature type="binding site" evidence="9">
    <location>
        <position position="228"/>
    </location>
    <ligand>
        <name>1-deoxy-D-xylulose 5-phosphate</name>
        <dbReference type="ChEBI" id="CHEBI:57792"/>
    </ligand>
</feature>
<keyword evidence="13" id="KW-0413">Isomerase</keyword>
<evidence type="ECO:0000259" key="10">
    <source>
        <dbReference type="Pfam" id="PF02670"/>
    </source>
</evidence>
<dbReference type="NCBIfam" id="NF009114">
    <property type="entry name" value="PRK12464.1"/>
    <property type="match status" value="1"/>
</dbReference>
<evidence type="ECO:0000256" key="3">
    <source>
        <dbReference type="ARBA" id="ARBA00022723"/>
    </source>
</evidence>